<dbReference type="CDD" id="cd00742">
    <property type="entry name" value="FABP"/>
    <property type="match status" value="1"/>
</dbReference>
<dbReference type="InterPro" id="IPR000463">
    <property type="entry name" value="Fatty_acid-bd"/>
</dbReference>
<evidence type="ECO:0000256" key="2">
    <source>
        <dbReference type="ARBA" id="ARBA00022448"/>
    </source>
</evidence>
<dbReference type="GO" id="GO:0008289">
    <property type="term" value="F:lipid binding"/>
    <property type="evidence" value="ECO:0007669"/>
    <property type="project" value="UniProtKB-KW"/>
</dbReference>
<evidence type="ECO:0000313" key="7">
    <source>
        <dbReference type="Proteomes" id="UP001432322"/>
    </source>
</evidence>
<reference evidence="6" key="1">
    <citation type="submission" date="2023-10" db="EMBL/GenBank/DDBJ databases">
        <title>Genome assembly of Pristionchus species.</title>
        <authorList>
            <person name="Yoshida K."/>
            <person name="Sommer R.J."/>
        </authorList>
    </citation>
    <scope>NUCLEOTIDE SEQUENCE</scope>
    <source>
        <strain evidence="6">RS5133</strain>
    </source>
</reference>
<dbReference type="PANTHER" id="PTHR22725">
    <property type="entry name" value="FATTY ACID-BINDING PROTEIN HOMOLOG 1-RELATED-RELATED"/>
    <property type="match status" value="1"/>
</dbReference>
<evidence type="ECO:0000256" key="4">
    <source>
        <dbReference type="SAM" id="SignalP"/>
    </source>
</evidence>
<evidence type="ECO:0000259" key="5">
    <source>
        <dbReference type="PROSITE" id="PS00214"/>
    </source>
</evidence>
<evidence type="ECO:0000313" key="6">
    <source>
        <dbReference type="EMBL" id="GMT31413.1"/>
    </source>
</evidence>
<dbReference type="PROSITE" id="PS00214">
    <property type="entry name" value="FABP"/>
    <property type="match status" value="1"/>
</dbReference>
<proteinExistence type="inferred from homology"/>
<feature type="signal peptide" evidence="4">
    <location>
        <begin position="1"/>
        <end position="22"/>
    </location>
</feature>
<comment type="similarity">
    <text evidence="1">Belongs to the calycin superfamily. Fatty-acid binding protein (FABP) family.</text>
</comment>
<dbReference type="AlphaFoldDB" id="A0AAV5WJ05"/>
<dbReference type="SUPFAM" id="SSF50814">
    <property type="entry name" value="Lipocalins"/>
    <property type="match status" value="1"/>
</dbReference>
<dbReference type="Gene3D" id="2.40.128.20">
    <property type="match status" value="1"/>
</dbReference>
<keyword evidence="4" id="KW-0732">Signal</keyword>
<accession>A0AAV5WJ05</accession>
<dbReference type="InterPro" id="IPR040094">
    <property type="entry name" value="Lbp1-4"/>
</dbReference>
<keyword evidence="7" id="KW-1185">Reference proteome</keyword>
<sequence>QAAGMSRLSLLCLFISVTVVASSDILPEGYYGRFKLDHSENFDDYLSAKGYGWLTRRLVSLASVTKVFKKAGPTSFDYENLTTKKDIHYKGVVLGKEFIGEGLDSSKQKVTFSLRGGRLYEKHVPTDADAEQKEDEYAYKLNGDTLVQTLQASGVVAKRYFQRQ</sequence>
<dbReference type="Proteomes" id="UP001432322">
    <property type="component" value="Unassembled WGS sequence"/>
</dbReference>
<keyword evidence="2" id="KW-0813">Transport</keyword>
<dbReference type="PANTHER" id="PTHR22725:SF2">
    <property type="entry name" value="FATTY ACID-BINDING PROTEIN HOMOLOG 1-RELATED"/>
    <property type="match status" value="1"/>
</dbReference>
<dbReference type="PRINTS" id="PR00178">
    <property type="entry name" value="FATTYACIDBP"/>
</dbReference>
<feature type="domain" description="Cytosolic fatty-acid binding proteins" evidence="5">
    <location>
        <begin position="32"/>
        <end position="49"/>
    </location>
</feature>
<evidence type="ECO:0000256" key="3">
    <source>
        <dbReference type="ARBA" id="ARBA00023121"/>
    </source>
</evidence>
<keyword evidence="3" id="KW-0446">Lipid-binding</keyword>
<dbReference type="InterPro" id="IPR012674">
    <property type="entry name" value="Calycin"/>
</dbReference>
<organism evidence="6 7">
    <name type="scientific">Pristionchus fissidentatus</name>
    <dbReference type="NCBI Taxonomy" id="1538716"/>
    <lineage>
        <taxon>Eukaryota</taxon>
        <taxon>Metazoa</taxon>
        <taxon>Ecdysozoa</taxon>
        <taxon>Nematoda</taxon>
        <taxon>Chromadorea</taxon>
        <taxon>Rhabditida</taxon>
        <taxon>Rhabditina</taxon>
        <taxon>Diplogasteromorpha</taxon>
        <taxon>Diplogasteroidea</taxon>
        <taxon>Neodiplogasteridae</taxon>
        <taxon>Pristionchus</taxon>
    </lineage>
</organism>
<feature type="chain" id="PRO_5043484487" description="Cytosolic fatty-acid binding proteins domain-containing protein" evidence="4">
    <location>
        <begin position="23"/>
        <end position="164"/>
    </location>
</feature>
<name>A0AAV5WJ05_9BILA</name>
<gene>
    <name evidence="6" type="ORF">PFISCL1PPCAC_22710</name>
</gene>
<protein>
    <recommendedName>
        <fullName evidence="5">Cytosolic fatty-acid binding proteins domain-containing protein</fullName>
    </recommendedName>
</protein>
<evidence type="ECO:0000256" key="1">
    <source>
        <dbReference type="ARBA" id="ARBA00008390"/>
    </source>
</evidence>
<feature type="non-terminal residue" evidence="6">
    <location>
        <position position="1"/>
    </location>
</feature>
<dbReference type="EMBL" id="BTSY01000006">
    <property type="protein sequence ID" value="GMT31413.1"/>
    <property type="molecule type" value="Genomic_DNA"/>
</dbReference>
<comment type="caution">
    <text evidence="6">The sequence shown here is derived from an EMBL/GenBank/DDBJ whole genome shotgun (WGS) entry which is preliminary data.</text>
</comment>